<evidence type="ECO:0008006" key="3">
    <source>
        <dbReference type="Google" id="ProtNLM"/>
    </source>
</evidence>
<sequence>MPRRFTVPAPVRAALDAVRAPRPFDVGVYLARVEEVRGHPIVLHEDNLPLTVCGLWRFDGRTDHIHVPRGTTGVHRWQIIGHEVGHLLMSSPAETFGHGLGAETQSALSQDMQSTLTGLFPDLDPEMVARYMARSQYEVEEERHAELYATLAIAGDQAAEPEGGRIGRIRQAMDGLR</sequence>
<organism evidence="1 2">
    <name type="scientific">Streptosporangium oxazolinicum</name>
    <dbReference type="NCBI Taxonomy" id="909287"/>
    <lineage>
        <taxon>Bacteria</taxon>
        <taxon>Bacillati</taxon>
        <taxon>Actinomycetota</taxon>
        <taxon>Actinomycetes</taxon>
        <taxon>Streptosporangiales</taxon>
        <taxon>Streptosporangiaceae</taxon>
        <taxon>Streptosporangium</taxon>
    </lineage>
</organism>
<evidence type="ECO:0000313" key="1">
    <source>
        <dbReference type="EMBL" id="GAA4209660.1"/>
    </source>
</evidence>
<dbReference type="EMBL" id="BAABAQ010000020">
    <property type="protein sequence ID" value="GAA4209660.1"/>
    <property type="molecule type" value="Genomic_DNA"/>
</dbReference>
<keyword evidence="2" id="KW-1185">Reference proteome</keyword>
<dbReference type="Proteomes" id="UP001501251">
    <property type="component" value="Unassembled WGS sequence"/>
</dbReference>
<proteinExistence type="predicted"/>
<dbReference type="RefSeq" id="WP_344923233.1">
    <property type="nucleotide sequence ID" value="NZ_BAABAQ010000020.1"/>
</dbReference>
<accession>A0ABP8BLA5</accession>
<evidence type="ECO:0000313" key="2">
    <source>
        <dbReference type="Proteomes" id="UP001501251"/>
    </source>
</evidence>
<protein>
    <recommendedName>
        <fullName evidence="3">IrrE N-terminal-like domain-containing protein</fullName>
    </recommendedName>
</protein>
<comment type="caution">
    <text evidence="1">The sequence shown here is derived from an EMBL/GenBank/DDBJ whole genome shotgun (WGS) entry which is preliminary data.</text>
</comment>
<gene>
    <name evidence="1" type="ORF">GCM10022252_76490</name>
</gene>
<reference evidence="2" key="1">
    <citation type="journal article" date="2019" name="Int. J. Syst. Evol. Microbiol.">
        <title>The Global Catalogue of Microorganisms (GCM) 10K type strain sequencing project: providing services to taxonomists for standard genome sequencing and annotation.</title>
        <authorList>
            <consortium name="The Broad Institute Genomics Platform"/>
            <consortium name="The Broad Institute Genome Sequencing Center for Infectious Disease"/>
            <person name="Wu L."/>
            <person name="Ma J."/>
        </authorList>
    </citation>
    <scope>NUCLEOTIDE SEQUENCE [LARGE SCALE GENOMIC DNA]</scope>
    <source>
        <strain evidence="2">JCM 17388</strain>
    </source>
</reference>
<name>A0ABP8BLA5_9ACTN</name>